<evidence type="ECO:0000313" key="9">
    <source>
        <dbReference type="EMBL" id="CEJ83965.1"/>
    </source>
</evidence>
<evidence type="ECO:0000259" key="8">
    <source>
        <dbReference type="Pfam" id="PF10502"/>
    </source>
</evidence>
<keyword evidence="4" id="KW-0496">Mitochondrion</keyword>
<protein>
    <recommendedName>
        <fullName evidence="8">Peptidase S26 domain-containing protein</fullName>
    </recommendedName>
</protein>
<dbReference type="Pfam" id="PF10502">
    <property type="entry name" value="Peptidase_S26"/>
    <property type="match status" value="2"/>
</dbReference>
<dbReference type="InterPro" id="IPR052064">
    <property type="entry name" value="Mito_IMP1_subunit"/>
</dbReference>
<accession>A0A0A1SSA0</accession>
<feature type="domain" description="Peptidase S26" evidence="8">
    <location>
        <begin position="107"/>
        <end position="146"/>
    </location>
</feature>
<dbReference type="InterPro" id="IPR019533">
    <property type="entry name" value="Peptidase_S26"/>
</dbReference>
<keyword evidence="2" id="KW-0999">Mitochondrion inner membrane</keyword>
<dbReference type="GO" id="GO:0042720">
    <property type="term" value="C:mitochondrial inner membrane peptidase complex"/>
    <property type="evidence" value="ECO:0007669"/>
    <property type="project" value="TreeGrafter"/>
</dbReference>
<dbReference type="GO" id="GO:0004252">
    <property type="term" value="F:serine-type endopeptidase activity"/>
    <property type="evidence" value="ECO:0007669"/>
    <property type="project" value="InterPro"/>
</dbReference>
<evidence type="ECO:0000256" key="1">
    <source>
        <dbReference type="ARBA" id="ARBA00004273"/>
    </source>
</evidence>
<evidence type="ECO:0000256" key="4">
    <source>
        <dbReference type="ARBA" id="ARBA00023128"/>
    </source>
</evidence>
<evidence type="ECO:0000256" key="2">
    <source>
        <dbReference type="ARBA" id="ARBA00022792"/>
    </source>
</evidence>
<dbReference type="SUPFAM" id="SSF51306">
    <property type="entry name" value="LexA/Signal peptidase"/>
    <property type="match status" value="1"/>
</dbReference>
<dbReference type="EMBL" id="CDHN01000002">
    <property type="protein sequence ID" value="CEJ83965.1"/>
    <property type="molecule type" value="Genomic_DNA"/>
</dbReference>
<evidence type="ECO:0000256" key="5">
    <source>
        <dbReference type="ARBA" id="ARBA00023136"/>
    </source>
</evidence>
<dbReference type="STRING" id="1531966.A0A0A1SSA0"/>
<dbReference type="Proteomes" id="UP000039046">
    <property type="component" value="Unassembled WGS sequence"/>
</dbReference>
<dbReference type="AlphaFoldDB" id="A0A0A1SSA0"/>
<dbReference type="Gene3D" id="2.10.109.10">
    <property type="entry name" value="Umud Fragment, subunit A"/>
    <property type="match status" value="1"/>
</dbReference>
<feature type="active site" evidence="7">
    <location>
        <position position="39"/>
    </location>
</feature>
<gene>
    <name evidence="9" type="ORF">VHEMI03329</name>
</gene>
<comment type="similarity">
    <text evidence="6">Belongs to the peptidase S26 family. IMP1 subfamily.</text>
</comment>
<keyword evidence="10" id="KW-1185">Reference proteome</keyword>
<dbReference type="GO" id="GO:0006627">
    <property type="term" value="P:protein processing involved in protein targeting to mitochondrion"/>
    <property type="evidence" value="ECO:0007669"/>
    <property type="project" value="TreeGrafter"/>
</dbReference>
<comment type="subcellular location">
    <subcellularLocation>
        <location evidence="1">Mitochondrion inner membrane</location>
    </subcellularLocation>
</comment>
<dbReference type="FunFam" id="2.10.109.10:FF:000015">
    <property type="entry name" value="Mitochondrial inner membrane protease subunit 1"/>
    <property type="match status" value="1"/>
</dbReference>
<dbReference type="PRINTS" id="PR00727">
    <property type="entry name" value="LEADERPTASE"/>
</dbReference>
<feature type="domain" description="Peptidase S26" evidence="8">
    <location>
        <begin position="13"/>
        <end position="94"/>
    </location>
</feature>
<keyword evidence="5" id="KW-0472">Membrane</keyword>
<dbReference type="InterPro" id="IPR019757">
    <property type="entry name" value="Pept_S26A_signal_pept_1_Lys-AS"/>
</dbReference>
<evidence type="ECO:0000256" key="7">
    <source>
        <dbReference type="PIRSR" id="PIRSR600223-1"/>
    </source>
</evidence>
<dbReference type="PANTHER" id="PTHR12383:SF16">
    <property type="entry name" value="MITOCHONDRIAL INNER MEMBRANE PROTEASE SUBUNIT 1"/>
    <property type="match status" value="1"/>
</dbReference>
<evidence type="ECO:0000256" key="6">
    <source>
        <dbReference type="ARBA" id="ARBA00038445"/>
    </source>
</evidence>
<proteinExistence type="inferred from homology"/>
<dbReference type="InterPro" id="IPR036286">
    <property type="entry name" value="LexA/Signal_pep-like_sf"/>
</dbReference>
<dbReference type="GO" id="GO:0006465">
    <property type="term" value="P:signal peptide processing"/>
    <property type="evidence" value="ECO:0007669"/>
    <property type="project" value="InterPro"/>
</dbReference>
<dbReference type="PANTHER" id="PTHR12383">
    <property type="entry name" value="PROTEASE FAMILY S26 MITOCHONDRIAL INNER MEMBRANE PROTEASE-RELATED"/>
    <property type="match status" value="1"/>
</dbReference>
<dbReference type="InterPro" id="IPR000223">
    <property type="entry name" value="Pept_S26A_signal_pept_1"/>
</dbReference>
<dbReference type="CDD" id="cd06530">
    <property type="entry name" value="S26_SPase_I"/>
    <property type="match status" value="1"/>
</dbReference>
<name>A0A0A1SSA0_9HYPO</name>
<keyword evidence="3" id="KW-0378">Hydrolase</keyword>
<dbReference type="HOGENOM" id="CLU_028723_4_3_1"/>
<evidence type="ECO:0000313" key="10">
    <source>
        <dbReference type="Proteomes" id="UP000039046"/>
    </source>
</evidence>
<reference evidence="9 10" key="1">
    <citation type="journal article" date="2015" name="Genome Announc.">
        <title>Draft Genome Sequence and Gene Annotation of the Entomopathogenic Fungus Verticillium hemipterigenum.</title>
        <authorList>
            <person name="Horn F."/>
            <person name="Habel A."/>
            <person name="Scharf D.H."/>
            <person name="Dworschak J."/>
            <person name="Brakhage A.A."/>
            <person name="Guthke R."/>
            <person name="Hertweck C."/>
            <person name="Linde J."/>
        </authorList>
    </citation>
    <scope>NUCLEOTIDE SEQUENCE [LARGE SCALE GENOMIC DNA]</scope>
</reference>
<dbReference type="PROSITE" id="PS00760">
    <property type="entry name" value="SPASE_I_2"/>
    <property type="match status" value="1"/>
</dbReference>
<organism evidence="9 10">
    <name type="scientific">[Torrubiella] hemipterigena</name>
    <dbReference type="NCBI Taxonomy" id="1531966"/>
    <lineage>
        <taxon>Eukaryota</taxon>
        <taxon>Fungi</taxon>
        <taxon>Dikarya</taxon>
        <taxon>Ascomycota</taxon>
        <taxon>Pezizomycotina</taxon>
        <taxon>Sordariomycetes</taxon>
        <taxon>Hypocreomycetidae</taxon>
        <taxon>Hypocreales</taxon>
        <taxon>Clavicipitaceae</taxon>
        <taxon>Clavicipitaceae incertae sedis</taxon>
        <taxon>'Torrubiella' clade</taxon>
    </lineage>
</organism>
<evidence type="ECO:0000256" key="3">
    <source>
        <dbReference type="ARBA" id="ARBA00022801"/>
    </source>
</evidence>
<feature type="active site" evidence="7">
    <location>
        <position position="83"/>
    </location>
</feature>
<sequence>MSHFLGHPLRLAISTLKISCLTHLTFTNLFQVSPAQGPSMLPTFAVDGEWIAADMRYRLGRNVQVGDLVLYKIPLFAHQNGVKRVVGMPGDYVMLGTPEEPGDDQMIQVPEGHCWIVGDNLPASRDSRVFGPLPLALIQGKIVARVLPWRDRQWFGSGFEGSGNYDA</sequence>